<accession>K5UN32</accession>
<dbReference type="Proteomes" id="UP000008370">
    <property type="component" value="Unassembled WGS sequence"/>
</dbReference>
<keyword evidence="2" id="KW-1185">Reference proteome</keyword>
<dbReference type="InParanoid" id="K5UN32"/>
<feature type="non-terminal residue" evidence="1">
    <location>
        <position position="111"/>
    </location>
</feature>
<evidence type="ECO:0000313" key="2">
    <source>
        <dbReference type="Proteomes" id="UP000008370"/>
    </source>
</evidence>
<dbReference type="AlphaFoldDB" id="K5UN32"/>
<sequence>MSNTAPGQIETKSPDSLEGKFRVGEDERVYAISITTNETVPPFEVISAELAYNKESDLTGFTSVTGTVAKDLVLYLDHGITIRGKVSYTAVDPAHGISGGGNWALTSELKV</sequence>
<dbReference type="KEGG" id="pco:PHACADRAFT_263132"/>
<protein>
    <submittedName>
        <fullName evidence="1">Uncharacterized protein</fullName>
    </submittedName>
</protein>
<dbReference type="RefSeq" id="XP_007400296.1">
    <property type="nucleotide sequence ID" value="XM_007400234.1"/>
</dbReference>
<dbReference type="GeneID" id="18918471"/>
<name>K5UN32_PHACS</name>
<gene>
    <name evidence="1" type="ORF">PHACADRAFT_263132</name>
</gene>
<organism evidence="1 2">
    <name type="scientific">Phanerochaete carnosa (strain HHB-10118-sp)</name>
    <name type="common">White-rot fungus</name>
    <name type="synonym">Peniophora carnosa</name>
    <dbReference type="NCBI Taxonomy" id="650164"/>
    <lineage>
        <taxon>Eukaryota</taxon>
        <taxon>Fungi</taxon>
        <taxon>Dikarya</taxon>
        <taxon>Basidiomycota</taxon>
        <taxon>Agaricomycotina</taxon>
        <taxon>Agaricomycetes</taxon>
        <taxon>Polyporales</taxon>
        <taxon>Phanerochaetaceae</taxon>
        <taxon>Phanerochaete</taxon>
    </lineage>
</organism>
<dbReference type="EMBL" id="JH930477">
    <property type="protein sequence ID" value="EKM51141.1"/>
    <property type="molecule type" value="Genomic_DNA"/>
</dbReference>
<proteinExistence type="predicted"/>
<evidence type="ECO:0000313" key="1">
    <source>
        <dbReference type="EMBL" id="EKM51141.1"/>
    </source>
</evidence>
<reference evidence="1 2" key="1">
    <citation type="journal article" date="2012" name="BMC Genomics">
        <title>Comparative genomics of the white-rot fungi, Phanerochaete carnosa and P. chrysosporium, to elucidate the genetic basis of the distinct wood types they colonize.</title>
        <authorList>
            <person name="Suzuki H."/>
            <person name="MacDonald J."/>
            <person name="Syed K."/>
            <person name="Salamov A."/>
            <person name="Hori C."/>
            <person name="Aerts A."/>
            <person name="Henrissat B."/>
            <person name="Wiebenga A."/>
            <person name="vanKuyk P.A."/>
            <person name="Barry K."/>
            <person name="Lindquist E."/>
            <person name="LaButti K."/>
            <person name="Lapidus A."/>
            <person name="Lucas S."/>
            <person name="Coutinho P."/>
            <person name="Gong Y."/>
            <person name="Samejima M."/>
            <person name="Mahadevan R."/>
            <person name="Abou-Zaid M."/>
            <person name="de Vries R.P."/>
            <person name="Igarashi K."/>
            <person name="Yadav J.S."/>
            <person name="Grigoriev I.V."/>
            <person name="Master E.R."/>
        </authorList>
    </citation>
    <scope>NUCLEOTIDE SEQUENCE [LARGE SCALE GENOMIC DNA]</scope>
    <source>
        <strain evidence="1 2">HHB-10118-sp</strain>
    </source>
</reference>
<dbReference type="HOGENOM" id="CLU_155349_3_0_1"/>